<dbReference type="InterPro" id="IPR009057">
    <property type="entry name" value="Homeodomain-like_sf"/>
</dbReference>
<reference evidence="6" key="1">
    <citation type="journal article" date="2019" name="Int. J. Syst. Evol. Microbiol.">
        <title>The Global Catalogue of Microorganisms (GCM) 10K type strain sequencing project: providing services to taxonomists for standard genome sequencing and annotation.</title>
        <authorList>
            <consortium name="The Broad Institute Genomics Platform"/>
            <consortium name="The Broad Institute Genome Sequencing Center for Infectious Disease"/>
            <person name="Wu L."/>
            <person name="Ma J."/>
        </authorList>
    </citation>
    <scope>NUCLEOTIDE SEQUENCE [LARGE SCALE GENOMIC DNA]</scope>
    <source>
        <strain evidence="6">CGMCC 4.7643</strain>
    </source>
</reference>
<dbReference type="PROSITE" id="PS50977">
    <property type="entry name" value="HTH_TETR_2"/>
    <property type="match status" value="1"/>
</dbReference>
<proteinExistence type="predicted"/>
<accession>A0ABW5GEZ7</accession>
<name>A0ABW5GEZ7_9PSEU</name>
<evidence type="ECO:0000259" key="4">
    <source>
        <dbReference type="PROSITE" id="PS50977"/>
    </source>
</evidence>
<feature type="region of interest" description="Disordered" evidence="3">
    <location>
        <begin position="1"/>
        <end position="22"/>
    </location>
</feature>
<evidence type="ECO:0000256" key="1">
    <source>
        <dbReference type="ARBA" id="ARBA00023125"/>
    </source>
</evidence>
<dbReference type="InterPro" id="IPR001647">
    <property type="entry name" value="HTH_TetR"/>
</dbReference>
<comment type="caution">
    <text evidence="5">The sequence shown here is derived from an EMBL/GenBank/DDBJ whole genome shotgun (WGS) entry which is preliminary data.</text>
</comment>
<evidence type="ECO:0000313" key="6">
    <source>
        <dbReference type="Proteomes" id="UP001597419"/>
    </source>
</evidence>
<sequence length="287" mass="31516">MNQGTPPPGTGLARRRRRLSDEETGQRMLQAATAMVTETGLTVSLDHISLEDVIRDAGVSRSAAYRRWPYKDLFFSDLLKELAKGTSPEIGANPEALAAIGRVLLDRLDWIETPERRLAVAAEALRHGALDEFEIFHRSTQWRTYFALHATFLSLPDGDLRDEVQSALATSEKTLIAGIATAYRQVTTLLGLRPRPELDASYETVATLATATIRGLILMAPANPGIAETRFRANPFGAPEAAEWSQPALGIAGVVLTFLEPDPEVVWDEKRAATVRELLISGDWART</sequence>
<dbReference type="EMBL" id="JBHUKU010000007">
    <property type="protein sequence ID" value="MFD2459809.1"/>
    <property type="molecule type" value="Genomic_DNA"/>
</dbReference>
<gene>
    <name evidence="5" type="ORF">ACFSYJ_14435</name>
</gene>
<feature type="DNA-binding region" description="H-T-H motif" evidence="2">
    <location>
        <begin position="49"/>
        <end position="68"/>
    </location>
</feature>
<keyword evidence="6" id="KW-1185">Reference proteome</keyword>
<evidence type="ECO:0000313" key="5">
    <source>
        <dbReference type="EMBL" id="MFD2459809.1"/>
    </source>
</evidence>
<evidence type="ECO:0000256" key="2">
    <source>
        <dbReference type="PROSITE-ProRule" id="PRU00335"/>
    </source>
</evidence>
<dbReference type="RefSeq" id="WP_345403068.1">
    <property type="nucleotide sequence ID" value="NZ_BAABHG010000014.1"/>
</dbReference>
<organism evidence="5 6">
    <name type="scientific">Amycolatopsis samaneae</name>
    <dbReference type="NCBI Taxonomy" id="664691"/>
    <lineage>
        <taxon>Bacteria</taxon>
        <taxon>Bacillati</taxon>
        <taxon>Actinomycetota</taxon>
        <taxon>Actinomycetes</taxon>
        <taxon>Pseudonocardiales</taxon>
        <taxon>Pseudonocardiaceae</taxon>
        <taxon>Amycolatopsis</taxon>
    </lineage>
</organism>
<dbReference type="SUPFAM" id="SSF46689">
    <property type="entry name" value="Homeodomain-like"/>
    <property type="match status" value="1"/>
</dbReference>
<dbReference type="Gene3D" id="1.10.357.10">
    <property type="entry name" value="Tetracycline Repressor, domain 2"/>
    <property type="match status" value="1"/>
</dbReference>
<protein>
    <submittedName>
        <fullName evidence="5">TetR/AcrR family transcriptional regulator</fullName>
    </submittedName>
</protein>
<feature type="domain" description="HTH tetR-type" evidence="4">
    <location>
        <begin position="22"/>
        <end position="86"/>
    </location>
</feature>
<keyword evidence="1 2" id="KW-0238">DNA-binding</keyword>
<evidence type="ECO:0000256" key="3">
    <source>
        <dbReference type="SAM" id="MobiDB-lite"/>
    </source>
</evidence>
<dbReference type="Proteomes" id="UP001597419">
    <property type="component" value="Unassembled WGS sequence"/>
</dbReference>